<name>A0A0E9QLB1_ANGAN</name>
<protein>
    <submittedName>
        <fullName evidence="1">Uncharacterized protein</fullName>
    </submittedName>
</protein>
<reference evidence="1" key="2">
    <citation type="journal article" date="2015" name="Fish Shellfish Immunol.">
        <title>Early steps in the European eel (Anguilla anguilla)-Vibrio vulnificus interaction in the gills: Role of the RtxA13 toxin.</title>
        <authorList>
            <person name="Callol A."/>
            <person name="Pajuelo D."/>
            <person name="Ebbesson L."/>
            <person name="Teles M."/>
            <person name="MacKenzie S."/>
            <person name="Amaro C."/>
        </authorList>
    </citation>
    <scope>NUCLEOTIDE SEQUENCE</scope>
</reference>
<proteinExistence type="predicted"/>
<dbReference type="EMBL" id="GBXM01091437">
    <property type="protein sequence ID" value="JAH17140.1"/>
    <property type="molecule type" value="Transcribed_RNA"/>
</dbReference>
<reference evidence="1" key="1">
    <citation type="submission" date="2014-11" db="EMBL/GenBank/DDBJ databases">
        <authorList>
            <person name="Amaro Gonzalez C."/>
        </authorList>
    </citation>
    <scope>NUCLEOTIDE SEQUENCE</scope>
</reference>
<accession>A0A0E9QLB1</accession>
<evidence type="ECO:0000313" key="1">
    <source>
        <dbReference type="EMBL" id="JAH17140.1"/>
    </source>
</evidence>
<organism evidence="1">
    <name type="scientific">Anguilla anguilla</name>
    <name type="common">European freshwater eel</name>
    <name type="synonym">Muraena anguilla</name>
    <dbReference type="NCBI Taxonomy" id="7936"/>
    <lineage>
        <taxon>Eukaryota</taxon>
        <taxon>Metazoa</taxon>
        <taxon>Chordata</taxon>
        <taxon>Craniata</taxon>
        <taxon>Vertebrata</taxon>
        <taxon>Euteleostomi</taxon>
        <taxon>Actinopterygii</taxon>
        <taxon>Neopterygii</taxon>
        <taxon>Teleostei</taxon>
        <taxon>Anguilliformes</taxon>
        <taxon>Anguillidae</taxon>
        <taxon>Anguilla</taxon>
    </lineage>
</organism>
<dbReference type="AlphaFoldDB" id="A0A0E9QLB1"/>
<sequence>MRIYFFVSNVNISDVCPMKIKVTCALLHCT</sequence>
<dbReference type="EMBL" id="GBXM01099139">
    <property type="protein sequence ID" value="JAH09438.1"/>
    <property type="molecule type" value="Transcribed_RNA"/>
</dbReference>